<reference evidence="2" key="2">
    <citation type="journal article" date="2022" name="Hortic Res">
        <title>The genome of Dioscorea zingiberensis sheds light on the biosynthesis, origin and evolution of the medicinally important diosgenin saponins.</title>
        <authorList>
            <person name="Li Y."/>
            <person name="Tan C."/>
            <person name="Li Z."/>
            <person name="Guo J."/>
            <person name="Li S."/>
            <person name="Chen X."/>
            <person name="Wang C."/>
            <person name="Dai X."/>
            <person name="Yang H."/>
            <person name="Song W."/>
            <person name="Hou L."/>
            <person name="Xu J."/>
            <person name="Tong Z."/>
            <person name="Xu A."/>
            <person name="Yuan X."/>
            <person name="Wang W."/>
            <person name="Yang Q."/>
            <person name="Chen L."/>
            <person name="Sun Z."/>
            <person name="Wang K."/>
            <person name="Pan B."/>
            <person name="Chen J."/>
            <person name="Bao Y."/>
            <person name="Liu F."/>
            <person name="Qi X."/>
            <person name="Gang D.R."/>
            <person name="Wen J."/>
            <person name="Li J."/>
        </authorList>
    </citation>
    <scope>NUCLEOTIDE SEQUENCE</scope>
    <source>
        <strain evidence="2">Dzin_1.0</strain>
    </source>
</reference>
<keyword evidence="1" id="KW-1133">Transmembrane helix</keyword>
<evidence type="ECO:0000256" key="1">
    <source>
        <dbReference type="SAM" id="Phobius"/>
    </source>
</evidence>
<dbReference type="EMBL" id="JAGGNH010000002">
    <property type="protein sequence ID" value="KAJ0980752.1"/>
    <property type="molecule type" value="Genomic_DNA"/>
</dbReference>
<dbReference type="AlphaFoldDB" id="A0A9D5CXF0"/>
<protein>
    <submittedName>
        <fullName evidence="2">Uncharacterized protein</fullName>
    </submittedName>
</protein>
<sequence length="111" mass="12184">METVVPVHPATRTDQNELNPCMNRVRLDSVVFADVSLLKVKEPCTLPHITTLLISFILPILRLFISSEFLLVCFSLSSFLLPLSFSPAASWLRTAPIGQSVRGSERGIGGC</sequence>
<feature type="transmembrane region" description="Helical" evidence="1">
    <location>
        <begin position="45"/>
        <end position="64"/>
    </location>
</feature>
<keyword evidence="1" id="KW-0812">Transmembrane</keyword>
<proteinExistence type="predicted"/>
<gene>
    <name evidence="2" type="ORF">J5N97_009007</name>
</gene>
<accession>A0A9D5CXF0</accession>
<evidence type="ECO:0000313" key="3">
    <source>
        <dbReference type="Proteomes" id="UP001085076"/>
    </source>
</evidence>
<keyword evidence="3" id="KW-1185">Reference proteome</keyword>
<dbReference type="Proteomes" id="UP001085076">
    <property type="component" value="Miscellaneous, Linkage group lg02"/>
</dbReference>
<feature type="transmembrane region" description="Helical" evidence="1">
    <location>
        <begin position="69"/>
        <end position="92"/>
    </location>
</feature>
<name>A0A9D5CXF0_9LILI</name>
<organism evidence="2 3">
    <name type="scientific">Dioscorea zingiberensis</name>
    <dbReference type="NCBI Taxonomy" id="325984"/>
    <lineage>
        <taxon>Eukaryota</taxon>
        <taxon>Viridiplantae</taxon>
        <taxon>Streptophyta</taxon>
        <taxon>Embryophyta</taxon>
        <taxon>Tracheophyta</taxon>
        <taxon>Spermatophyta</taxon>
        <taxon>Magnoliopsida</taxon>
        <taxon>Liliopsida</taxon>
        <taxon>Dioscoreales</taxon>
        <taxon>Dioscoreaceae</taxon>
        <taxon>Dioscorea</taxon>
    </lineage>
</organism>
<keyword evidence="1" id="KW-0472">Membrane</keyword>
<reference evidence="2" key="1">
    <citation type="submission" date="2021-03" db="EMBL/GenBank/DDBJ databases">
        <authorList>
            <person name="Li Z."/>
            <person name="Yang C."/>
        </authorList>
    </citation>
    <scope>NUCLEOTIDE SEQUENCE</scope>
    <source>
        <strain evidence="2">Dzin_1.0</strain>
        <tissue evidence="2">Leaf</tissue>
    </source>
</reference>
<evidence type="ECO:0000313" key="2">
    <source>
        <dbReference type="EMBL" id="KAJ0980752.1"/>
    </source>
</evidence>
<comment type="caution">
    <text evidence="2">The sequence shown here is derived from an EMBL/GenBank/DDBJ whole genome shotgun (WGS) entry which is preliminary data.</text>
</comment>